<dbReference type="Gene3D" id="3.40.190.290">
    <property type="match status" value="1"/>
</dbReference>
<evidence type="ECO:0000256" key="2">
    <source>
        <dbReference type="ARBA" id="ARBA00023015"/>
    </source>
</evidence>
<keyword evidence="4" id="KW-0804">Transcription</keyword>
<keyword evidence="2" id="KW-0805">Transcription regulation</keyword>
<dbReference type="EMBL" id="FCOJ02000002">
    <property type="protein sequence ID" value="SAK42088.1"/>
    <property type="molecule type" value="Genomic_DNA"/>
</dbReference>
<dbReference type="GO" id="GO:0043565">
    <property type="term" value="F:sequence-specific DNA binding"/>
    <property type="evidence" value="ECO:0007669"/>
    <property type="project" value="TreeGrafter"/>
</dbReference>
<protein>
    <submittedName>
        <fullName evidence="6">LysR family transcriptional regulator</fullName>
    </submittedName>
</protein>
<keyword evidence="7" id="KW-1185">Reference proteome</keyword>
<dbReference type="AlphaFoldDB" id="A0A157Z9D4"/>
<gene>
    <name evidence="6" type="ORF">AWB82_00342</name>
</gene>
<evidence type="ECO:0000256" key="4">
    <source>
        <dbReference type="ARBA" id="ARBA00023163"/>
    </source>
</evidence>
<dbReference type="Pfam" id="PF03466">
    <property type="entry name" value="LysR_substrate"/>
    <property type="match status" value="1"/>
</dbReference>
<evidence type="ECO:0000313" key="6">
    <source>
        <dbReference type="EMBL" id="SAK42088.1"/>
    </source>
</evidence>
<evidence type="ECO:0000259" key="5">
    <source>
        <dbReference type="PROSITE" id="PS50931"/>
    </source>
</evidence>
<dbReference type="CDD" id="cd08422">
    <property type="entry name" value="PBP2_CrgA_like"/>
    <property type="match status" value="1"/>
</dbReference>
<dbReference type="SUPFAM" id="SSF46785">
    <property type="entry name" value="Winged helix' DNA-binding domain"/>
    <property type="match status" value="1"/>
</dbReference>
<dbReference type="InterPro" id="IPR036390">
    <property type="entry name" value="WH_DNA-bd_sf"/>
</dbReference>
<feature type="domain" description="HTH lysR-type" evidence="5">
    <location>
        <begin position="1"/>
        <end position="59"/>
    </location>
</feature>
<dbReference type="Gene3D" id="1.10.10.10">
    <property type="entry name" value="Winged helix-like DNA-binding domain superfamily/Winged helix DNA-binding domain"/>
    <property type="match status" value="1"/>
</dbReference>
<dbReference type="PANTHER" id="PTHR30537">
    <property type="entry name" value="HTH-TYPE TRANSCRIPTIONAL REGULATOR"/>
    <property type="match status" value="1"/>
</dbReference>
<evidence type="ECO:0000256" key="3">
    <source>
        <dbReference type="ARBA" id="ARBA00023125"/>
    </source>
</evidence>
<dbReference type="FunFam" id="1.10.10.10:FF:000001">
    <property type="entry name" value="LysR family transcriptional regulator"/>
    <property type="match status" value="1"/>
</dbReference>
<sequence>MNQLQAMRVFLKVAETESFGRAATALDLSNAVITRYVSLLEAHLNTRLLNRTTRSVSLTEAGRAYADGCRAVLEQIEVIEASVGNSSVDPSGSLKLVAAASFSMLRLTPMLVGFRELYPKVKLRLTLLHRPVDLVAEGFDVGIVVPHLVNSGTLINRPLVSVAATLVAAPAYLARRHAPARPTSLTSHEFLAPSADIHGSTWSFIGPSGETETVELDPTYIVNSSHMLRQAALCGMGIAVLPESYVAQDVEAGLLVRLLPGYTLKDANKEVSIVYPGRRHVSAKTRCFVDFALAYFRDRELADANPAALAE</sequence>
<name>A0A157Z9D4_9BURK</name>
<dbReference type="InterPro" id="IPR000847">
    <property type="entry name" value="LysR_HTH_N"/>
</dbReference>
<proteinExistence type="inferred from homology"/>
<organism evidence="6 7">
    <name type="scientific">Caballeronia glebae</name>
    <dbReference type="NCBI Taxonomy" id="1777143"/>
    <lineage>
        <taxon>Bacteria</taxon>
        <taxon>Pseudomonadati</taxon>
        <taxon>Pseudomonadota</taxon>
        <taxon>Betaproteobacteria</taxon>
        <taxon>Burkholderiales</taxon>
        <taxon>Burkholderiaceae</taxon>
        <taxon>Caballeronia</taxon>
    </lineage>
</organism>
<evidence type="ECO:0000256" key="1">
    <source>
        <dbReference type="ARBA" id="ARBA00009437"/>
    </source>
</evidence>
<evidence type="ECO:0000313" key="7">
    <source>
        <dbReference type="Proteomes" id="UP000054596"/>
    </source>
</evidence>
<comment type="caution">
    <text evidence="6">The sequence shown here is derived from an EMBL/GenBank/DDBJ whole genome shotgun (WGS) entry which is preliminary data.</text>
</comment>
<dbReference type="GO" id="GO:0006351">
    <property type="term" value="P:DNA-templated transcription"/>
    <property type="evidence" value="ECO:0007669"/>
    <property type="project" value="TreeGrafter"/>
</dbReference>
<dbReference type="InterPro" id="IPR005119">
    <property type="entry name" value="LysR_subst-bd"/>
</dbReference>
<reference evidence="6" key="1">
    <citation type="submission" date="2016-01" db="EMBL/GenBank/DDBJ databases">
        <authorList>
            <person name="Peeters C."/>
        </authorList>
    </citation>
    <scope>NUCLEOTIDE SEQUENCE [LARGE SCALE GENOMIC DNA]</scope>
    <source>
        <strain evidence="6">LMG 29325</strain>
    </source>
</reference>
<keyword evidence="3" id="KW-0238">DNA-binding</keyword>
<comment type="similarity">
    <text evidence="1">Belongs to the LysR transcriptional regulatory family.</text>
</comment>
<dbReference type="InterPro" id="IPR058163">
    <property type="entry name" value="LysR-type_TF_proteobact-type"/>
</dbReference>
<dbReference type="PROSITE" id="PS50931">
    <property type="entry name" value="HTH_LYSR"/>
    <property type="match status" value="1"/>
</dbReference>
<dbReference type="PANTHER" id="PTHR30537:SF35">
    <property type="entry name" value="TRANSCRIPTIONAL REGULATORY PROTEIN"/>
    <property type="match status" value="1"/>
</dbReference>
<dbReference type="Pfam" id="PF00126">
    <property type="entry name" value="HTH_1"/>
    <property type="match status" value="1"/>
</dbReference>
<dbReference type="STRING" id="1777143.AWB82_00342"/>
<dbReference type="Proteomes" id="UP000054596">
    <property type="component" value="Unassembled WGS sequence"/>
</dbReference>
<accession>A0A157Z9D4</accession>
<dbReference type="GO" id="GO:0003700">
    <property type="term" value="F:DNA-binding transcription factor activity"/>
    <property type="evidence" value="ECO:0007669"/>
    <property type="project" value="InterPro"/>
</dbReference>
<dbReference type="RefSeq" id="WP_086965215.1">
    <property type="nucleotide sequence ID" value="NZ_FCOJ02000002.1"/>
</dbReference>
<dbReference type="OrthoDB" id="9080054at2"/>
<dbReference type="SUPFAM" id="SSF53850">
    <property type="entry name" value="Periplasmic binding protein-like II"/>
    <property type="match status" value="1"/>
</dbReference>
<dbReference type="InterPro" id="IPR036388">
    <property type="entry name" value="WH-like_DNA-bd_sf"/>
</dbReference>